<dbReference type="PIRSF" id="PIRSF037336">
    <property type="entry name" value="IspG_like"/>
    <property type="match status" value="1"/>
</dbReference>
<dbReference type="InterPro" id="IPR011005">
    <property type="entry name" value="Dihydropteroate_synth-like_sf"/>
</dbReference>
<evidence type="ECO:0000256" key="5">
    <source>
        <dbReference type="ARBA" id="ARBA00023014"/>
    </source>
</evidence>
<dbReference type="GO" id="GO:0046429">
    <property type="term" value="F:4-hydroxy-3-methylbut-2-en-1-yl diphosphate synthase activity (ferredoxin)"/>
    <property type="evidence" value="ECO:0007669"/>
    <property type="project" value="UniProtKB-UniRule"/>
</dbReference>
<evidence type="ECO:0000256" key="2">
    <source>
        <dbReference type="ARBA" id="ARBA00022723"/>
    </source>
</evidence>
<evidence type="ECO:0000256" key="4">
    <source>
        <dbReference type="ARBA" id="ARBA00023004"/>
    </source>
</evidence>
<dbReference type="InterPro" id="IPR004588">
    <property type="entry name" value="IspG_bac-typ"/>
</dbReference>
<dbReference type="EC" id="1.17.7.3" evidence="7"/>
<keyword evidence="5 7" id="KW-0411">Iron-sulfur</keyword>
<dbReference type="GO" id="GO:0051539">
    <property type="term" value="F:4 iron, 4 sulfur cluster binding"/>
    <property type="evidence" value="ECO:0007669"/>
    <property type="project" value="UniProtKB-UniRule"/>
</dbReference>
<name>A0A9D1E1G6_9BACT</name>
<dbReference type="HAMAP" id="MF_00159">
    <property type="entry name" value="IspG"/>
    <property type="match status" value="1"/>
</dbReference>
<dbReference type="PANTHER" id="PTHR30454:SF0">
    <property type="entry name" value="4-HYDROXY-3-METHYLBUT-2-EN-1-YL DIPHOSPHATE SYNTHASE (FERREDOXIN), CHLOROPLASTIC"/>
    <property type="match status" value="1"/>
</dbReference>
<dbReference type="EMBL" id="DVHI01000063">
    <property type="protein sequence ID" value="HIR62892.1"/>
    <property type="molecule type" value="Genomic_DNA"/>
</dbReference>
<evidence type="ECO:0000313" key="10">
    <source>
        <dbReference type="EMBL" id="HIR62892.1"/>
    </source>
</evidence>
<feature type="binding site" evidence="7">
    <location>
        <position position="353"/>
    </location>
    <ligand>
        <name>[4Fe-4S] cluster</name>
        <dbReference type="ChEBI" id="CHEBI:49883"/>
    </ligand>
</feature>
<dbReference type="GO" id="GO:0141197">
    <property type="term" value="F:4-hydroxy-3-methylbut-2-enyl-diphosphate synthase activity (flavodoxin)"/>
    <property type="evidence" value="ECO:0007669"/>
    <property type="project" value="UniProtKB-EC"/>
</dbReference>
<dbReference type="Gene3D" id="3.30.413.10">
    <property type="entry name" value="Sulfite Reductase Hemoprotein, domain 1"/>
    <property type="match status" value="1"/>
</dbReference>
<keyword evidence="1 7" id="KW-0004">4Fe-4S</keyword>
<keyword evidence="6 7" id="KW-0414">Isoprene biosynthesis</keyword>
<evidence type="ECO:0000256" key="6">
    <source>
        <dbReference type="ARBA" id="ARBA00023229"/>
    </source>
</evidence>
<dbReference type="SUPFAM" id="SSF56014">
    <property type="entry name" value="Nitrite and sulphite reductase 4Fe-4S domain-like"/>
    <property type="match status" value="1"/>
</dbReference>
<evidence type="ECO:0000256" key="3">
    <source>
        <dbReference type="ARBA" id="ARBA00023002"/>
    </source>
</evidence>
<keyword evidence="2 7" id="KW-0479">Metal-binding</keyword>
<dbReference type="Pfam" id="PF04551">
    <property type="entry name" value="GcpE"/>
    <property type="match status" value="1"/>
</dbReference>
<dbReference type="SUPFAM" id="SSF51717">
    <property type="entry name" value="Dihydropteroate synthetase-like"/>
    <property type="match status" value="1"/>
</dbReference>
<keyword evidence="3 7" id="KW-0560">Oxidoreductase</keyword>
<dbReference type="Gene3D" id="3.20.20.20">
    <property type="entry name" value="Dihydropteroate synthase-like"/>
    <property type="match status" value="1"/>
</dbReference>
<dbReference type="InterPro" id="IPR017178">
    <property type="entry name" value="IspG_atypical"/>
</dbReference>
<dbReference type="InterPro" id="IPR058578">
    <property type="entry name" value="IspG_TIM"/>
</dbReference>
<proteinExistence type="inferred from homology"/>
<dbReference type="PANTHER" id="PTHR30454">
    <property type="entry name" value="4-HYDROXY-3-METHYLBUT-2-EN-1-YL DIPHOSPHATE SYNTHASE"/>
    <property type="match status" value="1"/>
</dbReference>
<reference evidence="10" key="2">
    <citation type="journal article" date="2021" name="PeerJ">
        <title>Extensive microbial diversity within the chicken gut microbiome revealed by metagenomics and culture.</title>
        <authorList>
            <person name="Gilroy R."/>
            <person name="Ravi A."/>
            <person name="Getino M."/>
            <person name="Pursley I."/>
            <person name="Horton D.L."/>
            <person name="Alikhan N.F."/>
            <person name="Baker D."/>
            <person name="Gharbi K."/>
            <person name="Hall N."/>
            <person name="Watson M."/>
            <person name="Adriaenssens E.M."/>
            <person name="Foster-Nyarko E."/>
            <person name="Jarju S."/>
            <person name="Secka A."/>
            <person name="Antonio M."/>
            <person name="Oren A."/>
            <person name="Chaudhuri R.R."/>
            <person name="La Ragione R."/>
            <person name="Hildebrand F."/>
            <person name="Pallen M.J."/>
        </authorList>
    </citation>
    <scope>NUCLEOTIDE SEQUENCE</scope>
    <source>
        <strain evidence="10">ChiHjej13B12-12457</strain>
    </source>
</reference>
<dbReference type="InterPro" id="IPR058579">
    <property type="entry name" value="IspG_C"/>
</dbReference>
<feature type="domain" description="IspG C-terminal" evidence="9">
    <location>
        <begin position="349"/>
        <end position="438"/>
    </location>
</feature>
<dbReference type="GO" id="GO:0016114">
    <property type="term" value="P:terpenoid biosynthetic process"/>
    <property type="evidence" value="ECO:0007669"/>
    <property type="project" value="InterPro"/>
</dbReference>
<comment type="similarity">
    <text evidence="7">Belongs to the IspG family.</text>
</comment>
<dbReference type="GO" id="GO:0019288">
    <property type="term" value="P:isopentenyl diphosphate biosynthetic process, methylerythritol 4-phosphate pathway"/>
    <property type="evidence" value="ECO:0007669"/>
    <property type="project" value="UniProtKB-UniRule"/>
</dbReference>
<feature type="binding site" evidence="7">
    <location>
        <position position="394"/>
    </location>
    <ligand>
        <name>[4Fe-4S] cluster</name>
        <dbReference type="ChEBI" id="CHEBI:49883"/>
    </ligand>
</feature>
<dbReference type="NCBIfam" id="TIGR00612">
    <property type="entry name" value="ispG_gcpE"/>
    <property type="match status" value="1"/>
</dbReference>
<protein>
    <recommendedName>
        <fullName evidence="7">4-hydroxy-3-methylbut-2-en-1-yl diphosphate synthase (flavodoxin)</fullName>
        <ecNumber evidence="7">1.17.7.3</ecNumber>
    </recommendedName>
    <alternativeName>
        <fullName evidence="7">1-hydroxy-2-methyl-2-(E)-butenyl 4-diphosphate synthase</fullName>
    </alternativeName>
</protein>
<evidence type="ECO:0000259" key="9">
    <source>
        <dbReference type="Pfam" id="PF26540"/>
    </source>
</evidence>
<evidence type="ECO:0000313" key="11">
    <source>
        <dbReference type="Proteomes" id="UP000886744"/>
    </source>
</evidence>
<comment type="function">
    <text evidence="7">Converts 2C-methyl-D-erythritol 2,4-cyclodiphosphate (ME-2,4cPP) into 1-hydroxy-2-methyl-2-(E)-butenyl 4-diphosphate.</text>
</comment>
<dbReference type="InterPro" id="IPR045854">
    <property type="entry name" value="NO2/SO3_Rdtase_4Fe4S_sf"/>
</dbReference>
<comment type="caution">
    <text evidence="10">The sequence shown here is derived from an EMBL/GenBank/DDBJ whole genome shotgun (WGS) entry which is preliminary data.</text>
</comment>
<dbReference type="Proteomes" id="UP000886744">
    <property type="component" value="Unassembled WGS sequence"/>
</dbReference>
<evidence type="ECO:0000259" key="8">
    <source>
        <dbReference type="Pfam" id="PF04551"/>
    </source>
</evidence>
<gene>
    <name evidence="7 10" type="primary">ispG</name>
    <name evidence="10" type="ORF">IAC94_05160</name>
</gene>
<feature type="binding site" evidence="7">
    <location>
        <position position="356"/>
    </location>
    <ligand>
        <name>[4Fe-4S] cluster</name>
        <dbReference type="ChEBI" id="CHEBI:49883"/>
    </ligand>
</feature>
<evidence type="ECO:0000256" key="1">
    <source>
        <dbReference type="ARBA" id="ARBA00022485"/>
    </source>
</evidence>
<accession>A0A9D1E1G6</accession>
<sequence>MRYITANVGDNLLIGHDAGRTVVQSMCNCDTNDIDAAVAQCRELYEAGSQLVRLTTQGLREVESLGRIKARLRAEGIPVPLVADVHFSSEVAIAAAATADKVRINPGNFAKDHEVACTQFRKFLEECRRHGTAVRIGINHGSLGPRITELYGNTPKGMQEAMSEWVQMCIDEDFYNVVLSLKASNVPVMTQAYILLQQWMEERGIIFPLHLGVTEAGNGDMGRIKSAAGLATLLSRGIGDTVRVSLTEPPVNEIFPARLIAEFFDTARRPSDYQTGVKDGVPSFELRCGSHEEFIVKASCILGPMLVNKEADDFEIRCIYGDKKADKSEIEQFKSDIMQATRRRITQCEYIACPSCGRTLYDIESTFNEVKRRTSHLRGLTIAVMGCIVNGPGEMADADYGYIGEGRGKVSIYRGREAVVRSVPQEKAIDVLLEIIEKDGRSTDALPLRG</sequence>
<reference evidence="10" key="1">
    <citation type="submission" date="2020-10" db="EMBL/GenBank/DDBJ databases">
        <authorList>
            <person name="Gilroy R."/>
        </authorList>
    </citation>
    <scope>NUCLEOTIDE SEQUENCE</scope>
    <source>
        <strain evidence="10">ChiHjej13B12-12457</strain>
    </source>
</reference>
<comment type="cofactor">
    <cofactor evidence="7">
        <name>[4Fe-4S] cluster</name>
        <dbReference type="ChEBI" id="CHEBI:49883"/>
    </cofactor>
    <text evidence="7">Binds 1 [4Fe-4S] cluster.</text>
</comment>
<dbReference type="GO" id="GO:0005506">
    <property type="term" value="F:iron ion binding"/>
    <property type="evidence" value="ECO:0007669"/>
    <property type="project" value="InterPro"/>
</dbReference>
<feature type="binding site" evidence="7">
    <location>
        <position position="387"/>
    </location>
    <ligand>
        <name>[4Fe-4S] cluster</name>
        <dbReference type="ChEBI" id="CHEBI:49883"/>
    </ligand>
</feature>
<organism evidence="10 11">
    <name type="scientific">Candidatus Coprenecus avistercoris</name>
    <dbReference type="NCBI Taxonomy" id="2840730"/>
    <lineage>
        <taxon>Bacteria</taxon>
        <taxon>Pseudomonadati</taxon>
        <taxon>Bacteroidota</taxon>
        <taxon>Bacteroidia</taxon>
        <taxon>Bacteroidales</taxon>
        <taxon>Rikenellaceae</taxon>
        <taxon>Rikenellaceae incertae sedis</taxon>
        <taxon>Candidatus Coprenecus</taxon>
    </lineage>
</organism>
<comment type="catalytic activity">
    <reaction evidence="7">
        <text>(2E)-4-hydroxy-3-methylbut-2-enyl diphosphate + oxidized [flavodoxin] + H2O + 2 H(+) = 2-C-methyl-D-erythritol 2,4-cyclic diphosphate + reduced [flavodoxin]</text>
        <dbReference type="Rhea" id="RHEA:43604"/>
        <dbReference type="Rhea" id="RHEA-COMP:10622"/>
        <dbReference type="Rhea" id="RHEA-COMP:10623"/>
        <dbReference type="ChEBI" id="CHEBI:15377"/>
        <dbReference type="ChEBI" id="CHEBI:15378"/>
        <dbReference type="ChEBI" id="CHEBI:57618"/>
        <dbReference type="ChEBI" id="CHEBI:58210"/>
        <dbReference type="ChEBI" id="CHEBI:58483"/>
        <dbReference type="ChEBI" id="CHEBI:128753"/>
        <dbReference type="EC" id="1.17.7.3"/>
    </reaction>
</comment>
<feature type="domain" description="IspG TIM-barrel" evidence="8">
    <location>
        <begin position="11"/>
        <end position="256"/>
    </location>
</feature>
<comment type="pathway">
    <text evidence="7">Isoprenoid biosynthesis; isopentenyl diphosphate biosynthesis via DXP pathway; isopentenyl diphosphate from 1-deoxy-D-xylulose 5-phosphate: step 5/6.</text>
</comment>
<dbReference type="AlphaFoldDB" id="A0A9D1E1G6"/>
<dbReference type="Pfam" id="PF26540">
    <property type="entry name" value="GcpE_C"/>
    <property type="match status" value="1"/>
</dbReference>
<keyword evidence="4 7" id="KW-0408">Iron</keyword>
<evidence type="ECO:0000256" key="7">
    <source>
        <dbReference type="HAMAP-Rule" id="MF_00159"/>
    </source>
</evidence>